<dbReference type="EMBL" id="CM055754">
    <property type="protein sequence ID" value="KAJ7991275.1"/>
    <property type="molecule type" value="Genomic_DNA"/>
</dbReference>
<evidence type="ECO:0000313" key="1">
    <source>
        <dbReference type="EMBL" id="KAJ7991275.1"/>
    </source>
</evidence>
<keyword evidence="2" id="KW-1185">Reference proteome</keyword>
<organism evidence="1 2">
    <name type="scientific">Dallia pectoralis</name>
    <name type="common">Alaska blackfish</name>
    <dbReference type="NCBI Taxonomy" id="75939"/>
    <lineage>
        <taxon>Eukaryota</taxon>
        <taxon>Metazoa</taxon>
        <taxon>Chordata</taxon>
        <taxon>Craniata</taxon>
        <taxon>Vertebrata</taxon>
        <taxon>Euteleostomi</taxon>
        <taxon>Actinopterygii</taxon>
        <taxon>Neopterygii</taxon>
        <taxon>Teleostei</taxon>
        <taxon>Protacanthopterygii</taxon>
        <taxon>Esociformes</taxon>
        <taxon>Umbridae</taxon>
        <taxon>Dallia</taxon>
    </lineage>
</organism>
<evidence type="ECO:0000313" key="2">
    <source>
        <dbReference type="Proteomes" id="UP001157502"/>
    </source>
</evidence>
<reference evidence="1" key="1">
    <citation type="submission" date="2021-05" db="EMBL/GenBank/DDBJ databases">
        <authorList>
            <person name="Pan Q."/>
            <person name="Jouanno E."/>
            <person name="Zahm M."/>
            <person name="Klopp C."/>
            <person name="Cabau C."/>
            <person name="Louis A."/>
            <person name="Berthelot C."/>
            <person name="Parey E."/>
            <person name="Roest Crollius H."/>
            <person name="Montfort J."/>
            <person name="Robinson-Rechavi M."/>
            <person name="Bouchez O."/>
            <person name="Lampietro C."/>
            <person name="Lopez Roques C."/>
            <person name="Donnadieu C."/>
            <person name="Postlethwait J."/>
            <person name="Bobe J."/>
            <person name="Dillon D."/>
            <person name="Chandos A."/>
            <person name="von Hippel F."/>
            <person name="Guiguen Y."/>
        </authorList>
    </citation>
    <scope>NUCLEOTIDE SEQUENCE</scope>
    <source>
        <strain evidence="1">YG-Jan2019</strain>
    </source>
</reference>
<proteinExistence type="predicted"/>
<name>A0ACC2FJ19_DALPE</name>
<accession>A0ACC2FJ19</accession>
<sequence>MPICNVGNAENLYEKLSEALRKRGIPWDNLIAFNSDNASVMKGRHNSFISRLKTSQPHVQDLGCICHLVQLATGCGIRAAQVPVEDILVGIYTHFDKSAKRCEIYKEFVDFTDSDHLKLVRYCSTRWLSLLTCIQRVLNQWDALQVQETRSKKVLIKIYLYHLFELQACPPAVKTGTFSPEQYVKRDSHQGKVVIAKGKNKEPVIVHHLCDNEKAEEPGVTRYYRLLGCSIKPRDSHEEVERSVKVRDLASHLRDPIVKIYFLFLSAALKPLSDFNIAFQSEGVQIHRLEEEMCRLMKRILGYLIPARGWTSWVYL</sequence>
<gene>
    <name evidence="1" type="ORF">DPEC_G00295640</name>
</gene>
<comment type="caution">
    <text evidence="1">The sequence shown here is derived from an EMBL/GenBank/DDBJ whole genome shotgun (WGS) entry which is preliminary data.</text>
</comment>
<protein>
    <submittedName>
        <fullName evidence="1">Uncharacterized protein</fullName>
    </submittedName>
</protein>
<dbReference type="Proteomes" id="UP001157502">
    <property type="component" value="Chromosome 27"/>
</dbReference>